<dbReference type="EMBL" id="QGKX02001521">
    <property type="protein sequence ID" value="KAF3510823.1"/>
    <property type="molecule type" value="Genomic_DNA"/>
</dbReference>
<feature type="region of interest" description="Disordered" evidence="2">
    <location>
        <begin position="503"/>
        <end position="533"/>
    </location>
</feature>
<feature type="compositionally biased region" description="Basic and acidic residues" evidence="2">
    <location>
        <begin position="508"/>
        <end position="522"/>
    </location>
</feature>
<evidence type="ECO:0000256" key="1">
    <source>
        <dbReference type="SAM" id="Coils"/>
    </source>
</evidence>
<sequence>MAAMTTMKGGESSGLKLGFWKLGFIDGGCAAEEVERGRKCGGGENPGPPGKLGFLDFSKLNENRRCEFWFPQCTVDRISDFEVDEVPIYEGFFESGFRDRVPSMVAKVSEALEISPGQLNPPSWRILIAMQNLGDLEDLTIGIAEVWSSYAISPLNGGERRYHLHPRGRELPFQGIQMKERKRHPVFDGRWTEKFAFMYLLGFSSVWRAAGRRTTERVLKLPLERPQVPFLVSRKALERCSIWGNMSGSKGEEALAEYKRALEVMSAKKVAPKRATLSENDDEVQFIESNKRQATTALASSSKKKPKASGSTHKVSPSSLSDPATVLANLNTKVFPLTPAVLPDGDSSASIQFIQSNILQAMSQLFHLGERMDDHASLRADLVALTSQLREEKDNVLAKEKEIKALKLKVTNQDEAGTLAAAKNVSLREQLERREEEICDLRCAAETFDVEKTMAVSGAIVVTRSELMREWLNHQTDSWDLEGTLERYKMVKTSEAKFMGIAAPSFEGEPKIPSKTEAEKTPEPAADDPPTYS</sequence>
<dbReference type="AlphaFoldDB" id="A0A8S9PDA1"/>
<dbReference type="PANTHER" id="PTHR31099">
    <property type="entry name" value="OS06G0165300 PROTEIN"/>
    <property type="match status" value="1"/>
</dbReference>
<feature type="compositionally biased region" description="Polar residues" evidence="2">
    <location>
        <begin position="313"/>
        <end position="322"/>
    </location>
</feature>
<evidence type="ECO:0000256" key="2">
    <source>
        <dbReference type="SAM" id="MobiDB-lite"/>
    </source>
</evidence>
<name>A0A8S9PDA1_BRACR</name>
<feature type="coiled-coil region" evidence="1">
    <location>
        <begin position="375"/>
        <end position="409"/>
    </location>
</feature>
<proteinExistence type="predicted"/>
<reference evidence="3" key="1">
    <citation type="submission" date="2019-12" db="EMBL/GenBank/DDBJ databases">
        <title>Genome sequencing and annotation of Brassica cretica.</title>
        <authorList>
            <person name="Studholme D.J."/>
            <person name="Sarris P."/>
        </authorList>
    </citation>
    <scope>NUCLEOTIDE SEQUENCE</scope>
    <source>
        <strain evidence="3">PFS-109/04</strain>
        <tissue evidence="3">Leaf</tissue>
    </source>
</reference>
<dbReference type="Proteomes" id="UP000712600">
    <property type="component" value="Unassembled WGS sequence"/>
</dbReference>
<gene>
    <name evidence="3" type="ORF">F2Q69_00005787</name>
</gene>
<keyword evidence="1" id="KW-0175">Coiled coil</keyword>
<comment type="caution">
    <text evidence="3">The sequence shown here is derived from an EMBL/GenBank/DDBJ whole genome shotgun (WGS) entry which is preliminary data.</text>
</comment>
<organism evidence="3 4">
    <name type="scientific">Brassica cretica</name>
    <name type="common">Mustard</name>
    <dbReference type="NCBI Taxonomy" id="69181"/>
    <lineage>
        <taxon>Eukaryota</taxon>
        <taxon>Viridiplantae</taxon>
        <taxon>Streptophyta</taxon>
        <taxon>Embryophyta</taxon>
        <taxon>Tracheophyta</taxon>
        <taxon>Spermatophyta</taxon>
        <taxon>Magnoliopsida</taxon>
        <taxon>eudicotyledons</taxon>
        <taxon>Gunneridae</taxon>
        <taxon>Pentapetalae</taxon>
        <taxon>rosids</taxon>
        <taxon>malvids</taxon>
        <taxon>Brassicales</taxon>
        <taxon>Brassicaceae</taxon>
        <taxon>Brassiceae</taxon>
        <taxon>Brassica</taxon>
    </lineage>
</organism>
<evidence type="ECO:0000313" key="4">
    <source>
        <dbReference type="Proteomes" id="UP000712600"/>
    </source>
</evidence>
<protein>
    <submittedName>
        <fullName evidence="3">Uncharacterized protein</fullName>
    </submittedName>
</protein>
<accession>A0A8S9PDA1</accession>
<evidence type="ECO:0000313" key="3">
    <source>
        <dbReference type="EMBL" id="KAF3510823.1"/>
    </source>
</evidence>
<dbReference type="PANTHER" id="PTHR31099:SF49">
    <property type="entry name" value="MYOSIN HEAVY CHAIN-LIKE PROTEIN"/>
    <property type="match status" value="1"/>
</dbReference>
<feature type="region of interest" description="Disordered" evidence="2">
    <location>
        <begin position="295"/>
        <end position="322"/>
    </location>
</feature>